<dbReference type="Proteomes" id="UP000295197">
    <property type="component" value="Unassembled WGS sequence"/>
</dbReference>
<dbReference type="PANTHER" id="PTHR47360">
    <property type="entry name" value="MUREIN DD-ENDOPEPTIDASE MEPS/MUREIN LD-CARBOXYPEPTIDASE"/>
    <property type="match status" value="1"/>
</dbReference>
<dbReference type="AlphaFoldDB" id="A0A4R3VVZ9"/>
<dbReference type="EMBL" id="SMBZ01000019">
    <property type="protein sequence ID" value="TCV13654.1"/>
    <property type="molecule type" value="Genomic_DNA"/>
</dbReference>
<evidence type="ECO:0000256" key="2">
    <source>
        <dbReference type="ARBA" id="ARBA00022670"/>
    </source>
</evidence>
<evidence type="ECO:0000259" key="6">
    <source>
        <dbReference type="PROSITE" id="PS51935"/>
    </source>
</evidence>
<evidence type="ECO:0000256" key="4">
    <source>
        <dbReference type="ARBA" id="ARBA00022801"/>
    </source>
</evidence>
<sequence length="187" mass="21267">MHKMTSKIVGLLVFPLCIALILSSCGARKKSTITGPTKTTIERPSGKRANIKQYYAELLDANPKELNENLYAYIDDWMGSPHRLGGQSKNGIDCSGFVGMIYQEVYRKNLPRTSRDMAEIVKRKYDNQLQEGDLVFFSFGGKNIDHVGIYLHNDKFVHVSTKQGVVISNLKDTWYYKYFTRCGTPQI</sequence>
<keyword evidence="3" id="KW-0732">Signal</keyword>
<dbReference type="PANTHER" id="PTHR47360:SF1">
    <property type="entry name" value="ENDOPEPTIDASE NLPC-RELATED"/>
    <property type="match status" value="1"/>
</dbReference>
<evidence type="ECO:0000313" key="7">
    <source>
        <dbReference type="EMBL" id="TCV13654.1"/>
    </source>
</evidence>
<organism evidence="7 8">
    <name type="scientific">Sphingobacterium alimentarium</name>
    <dbReference type="NCBI Taxonomy" id="797292"/>
    <lineage>
        <taxon>Bacteria</taxon>
        <taxon>Pseudomonadati</taxon>
        <taxon>Bacteroidota</taxon>
        <taxon>Sphingobacteriia</taxon>
        <taxon>Sphingobacteriales</taxon>
        <taxon>Sphingobacteriaceae</taxon>
        <taxon>Sphingobacterium</taxon>
    </lineage>
</organism>
<dbReference type="Pfam" id="PF00877">
    <property type="entry name" value="NLPC_P60"/>
    <property type="match status" value="1"/>
</dbReference>
<protein>
    <submittedName>
        <fullName evidence="7">Lipoprotein Spr</fullName>
    </submittedName>
</protein>
<dbReference type="InterPro" id="IPR052062">
    <property type="entry name" value="Murein_DD/LD_carboxypeptidase"/>
</dbReference>
<reference evidence="7 8" key="1">
    <citation type="submission" date="2019-03" db="EMBL/GenBank/DDBJ databases">
        <title>Genomic Encyclopedia of Type Strains, Phase IV (KMG-IV): sequencing the most valuable type-strain genomes for metagenomic binning, comparative biology and taxonomic classification.</title>
        <authorList>
            <person name="Goeker M."/>
        </authorList>
    </citation>
    <scope>NUCLEOTIDE SEQUENCE [LARGE SCALE GENOMIC DNA]</scope>
    <source>
        <strain evidence="7 8">DSM 22362</strain>
    </source>
</reference>
<keyword evidence="7" id="KW-0449">Lipoprotein</keyword>
<gene>
    <name evidence="7" type="ORF">EDC17_101910</name>
</gene>
<dbReference type="SUPFAM" id="SSF54001">
    <property type="entry name" value="Cysteine proteinases"/>
    <property type="match status" value="1"/>
</dbReference>
<evidence type="ECO:0000313" key="8">
    <source>
        <dbReference type="Proteomes" id="UP000295197"/>
    </source>
</evidence>
<keyword evidence="8" id="KW-1185">Reference proteome</keyword>
<dbReference type="PROSITE" id="PS51257">
    <property type="entry name" value="PROKAR_LIPOPROTEIN"/>
    <property type="match status" value="1"/>
</dbReference>
<name>A0A4R3VVZ9_9SPHI</name>
<keyword evidence="2" id="KW-0645">Protease</keyword>
<dbReference type="GO" id="GO:0006508">
    <property type="term" value="P:proteolysis"/>
    <property type="evidence" value="ECO:0007669"/>
    <property type="project" value="UniProtKB-KW"/>
</dbReference>
<proteinExistence type="inferred from homology"/>
<dbReference type="GO" id="GO:0008234">
    <property type="term" value="F:cysteine-type peptidase activity"/>
    <property type="evidence" value="ECO:0007669"/>
    <property type="project" value="UniProtKB-KW"/>
</dbReference>
<comment type="similarity">
    <text evidence="1">Belongs to the peptidase C40 family.</text>
</comment>
<evidence type="ECO:0000256" key="5">
    <source>
        <dbReference type="ARBA" id="ARBA00022807"/>
    </source>
</evidence>
<evidence type="ECO:0000256" key="1">
    <source>
        <dbReference type="ARBA" id="ARBA00007074"/>
    </source>
</evidence>
<dbReference type="InterPro" id="IPR038765">
    <property type="entry name" value="Papain-like_cys_pep_sf"/>
</dbReference>
<keyword evidence="5" id="KW-0788">Thiol protease</keyword>
<feature type="domain" description="NlpC/P60" evidence="6">
    <location>
        <begin position="64"/>
        <end position="187"/>
    </location>
</feature>
<evidence type="ECO:0000256" key="3">
    <source>
        <dbReference type="ARBA" id="ARBA00022729"/>
    </source>
</evidence>
<dbReference type="Gene3D" id="3.90.1720.10">
    <property type="entry name" value="endopeptidase domain like (from Nostoc punctiforme)"/>
    <property type="match status" value="1"/>
</dbReference>
<comment type="caution">
    <text evidence="7">The sequence shown here is derived from an EMBL/GenBank/DDBJ whole genome shotgun (WGS) entry which is preliminary data.</text>
</comment>
<dbReference type="InterPro" id="IPR000064">
    <property type="entry name" value="NLP_P60_dom"/>
</dbReference>
<dbReference type="PROSITE" id="PS51935">
    <property type="entry name" value="NLPC_P60"/>
    <property type="match status" value="1"/>
</dbReference>
<accession>A0A4R3VVZ9</accession>
<keyword evidence="4" id="KW-0378">Hydrolase</keyword>